<dbReference type="EMBL" id="GGEC01093749">
    <property type="protein sequence ID" value="MBX74233.1"/>
    <property type="molecule type" value="Transcribed_RNA"/>
</dbReference>
<name>A0A2P2R4P8_RHIMU</name>
<evidence type="ECO:0000313" key="1">
    <source>
        <dbReference type="EMBL" id="MBX74233.1"/>
    </source>
</evidence>
<reference evidence="1" key="1">
    <citation type="submission" date="2018-02" db="EMBL/GenBank/DDBJ databases">
        <title>Rhizophora mucronata_Transcriptome.</title>
        <authorList>
            <person name="Meera S.P."/>
            <person name="Sreeshan A."/>
            <person name="Augustine A."/>
        </authorList>
    </citation>
    <scope>NUCLEOTIDE SEQUENCE</scope>
    <source>
        <tissue evidence="1">Leaf</tissue>
    </source>
</reference>
<protein>
    <submittedName>
        <fullName evidence="1">Uncharacterized protein</fullName>
    </submittedName>
</protein>
<organism evidence="1">
    <name type="scientific">Rhizophora mucronata</name>
    <name type="common">Asiatic mangrove</name>
    <dbReference type="NCBI Taxonomy" id="61149"/>
    <lineage>
        <taxon>Eukaryota</taxon>
        <taxon>Viridiplantae</taxon>
        <taxon>Streptophyta</taxon>
        <taxon>Embryophyta</taxon>
        <taxon>Tracheophyta</taxon>
        <taxon>Spermatophyta</taxon>
        <taxon>Magnoliopsida</taxon>
        <taxon>eudicotyledons</taxon>
        <taxon>Gunneridae</taxon>
        <taxon>Pentapetalae</taxon>
        <taxon>rosids</taxon>
        <taxon>fabids</taxon>
        <taxon>Malpighiales</taxon>
        <taxon>Rhizophoraceae</taxon>
        <taxon>Rhizophora</taxon>
    </lineage>
</organism>
<proteinExistence type="predicted"/>
<dbReference type="AlphaFoldDB" id="A0A2P2R4P8"/>
<accession>A0A2P2R4P8</accession>
<sequence length="25" mass="3275">MELYLLYYQYHHFLSDIIPKWLQFI</sequence>